<name>A0A7G3AR83_LUTLO</name>
<dbReference type="InterPro" id="IPR002092">
    <property type="entry name" value="DNA-dir_Rpol_phage-type"/>
</dbReference>
<comment type="subcellular location">
    <subcellularLocation>
        <location evidence="1">Mitochondrion</location>
    </subcellularLocation>
</comment>
<dbReference type="FunFam" id="1.10.1320.10:FF:000002">
    <property type="entry name" value="DNA-directed RNA polymerase"/>
    <property type="match status" value="1"/>
</dbReference>
<dbReference type="PANTHER" id="PTHR10102">
    <property type="entry name" value="DNA-DIRECTED RNA POLYMERASE, MITOCHONDRIAL"/>
    <property type="match status" value="1"/>
</dbReference>
<organism evidence="15">
    <name type="scientific">Lutzomyia longipalpis</name>
    <name type="common">Sand fly</name>
    <dbReference type="NCBI Taxonomy" id="7200"/>
    <lineage>
        <taxon>Eukaryota</taxon>
        <taxon>Metazoa</taxon>
        <taxon>Ecdysozoa</taxon>
        <taxon>Arthropoda</taxon>
        <taxon>Hexapoda</taxon>
        <taxon>Insecta</taxon>
        <taxon>Pterygota</taxon>
        <taxon>Neoptera</taxon>
        <taxon>Endopterygota</taxon>
        <taxon>Diptera</taxon>
        <taxon>Nematocera</taxon>
        <taxon>Psychodoidea</taxon>
        <taxon>Psychodidae</taxon>
        <taxon>Lutzomyia</taxon>
        <taxon>Lutzomyia</taxon>
    </lineage>
</organism>
<evidence type="ECO:0000256" key="9">
    <source>
        <dbReference type="ARBA" id="ARBA00048552"/>
    </source>
</evidence>
<evidence type="ECO:0000256" key="6">
    <source>
        <dbReference type="ARBA" id="ARBA00022946"/>
    </source>
</evidence>
<dbReference type="EC" id="2.7.7.6" evidence="13"/>
<dbReference type="FunFam" id="1.10.287.280:FF:000001">
    <property type="entry name" value="DNA-directed RNA polymerase"/>
    <property type="match status" value="1"/>
</dbReference>
<dbReference type="Pfam" id="PF13041">
    <property type="entry name" value="PPR_2"/>
    <property type="match status" value="1"/>
</dbReference>
<comment type="similarity">
    <text evidence="2 13">Belongs to the phage and mitochondrial RNA polymerase family.</text>
</comment>
<evidence type="ECO:0000313" key="15">
    <source>
        <dbReference type="EMBL" id="MBC1174388.1"/>
    </source>
</evidence>
<dbReference type="InterPro" id="IPR011990">
    <property type="entry name" value="TPR-like_helical_dom_sf"/>
</dbReference>
<comment type="catalytic activity">
    <reaction evidence="9 13">
        <text>RNA(n) + a ribonucleoside 5'-triphosphate = RNA(n+1) + diphosphate</text>
        <dbReference type="Rhea" id="RHEA:21248"/>
        <dbReference type="Rhea" id="RHEA-COMP:14527"/>
        <dbReference type="Rhea" id="RHEA-COMP:17342"/>
        <dbReference type="ChEBI" id="CHEBI:33019"/>
        <dbReference type="ChEBI" id="CHEBI:61557"/>
        <dbReference type="ChEBI" id="CHEBI:140395"/>
        <dbReference type="EC" id="2.7.7.6"/>
    </reaction>
</comment>
<dbReference type="PROSITE" id="PS00900">
    <property type="entry name" value="RNA_POL_PHAGE_1"/>
    <property type="match status" value="1"/>
</dbReference>
<evidence type="ECO:0000259" key="14">
    <source>
        <dbReference type="SMART" id="SM01311"/>
    </source>
</evidence>
<evidence type="ECO:0000256" key="4">
    <source>
        <dbReference type="ARBA" id="ARBA00022679"/>
    </source>
</evidence>
<evidence type="ECO:0000256" key="2">
    <source>
        <dbReference type="ARBA" id="ARBA00009493"/>
    </source>
</evidence>
<evidence type="ECO:0000256" key="12">
    <source>
        <dbReference type="PROSITE-ProRule" id="PRU00708"/>
    </source>
</evidence>
<dbReference type="PROSITE" id="PS00489">
    <property type="entry name" value="RNA_POL_PHAGE_2"/>
    <property type="match status" value="1"/>
</dbReference>
<evidence type="ECO:0000256" key="3">
    <source>
        <dbReference type="ARBA" id="ARBA00022478"/>
    </source>
</evidence>
<dbReference type="InterPro" id="IPR043502">
    <property type="entry name" value="DNA/RNA_pol_sf"/>
</dbReference>
<dbReference type="SUPFAM" id="SSF56672">
    <property type="entry name" value="DNA/RNA polymerases"/>
    <property type="match status" value="1"/>
</dbReference>
<dbReference type="VEuPathDB" id="VectorBase:LLONM1_008815"/>
<evidence type="ECO:0000256" key="8">
    <source>
        <dbReference type="ARBA" id="ARBA00023163"/>
    </source>
</evidence>
<dbReference type="GO" id="GO:0034245">
    <property type="term" value="C:mitochondrial DNA-directed RNA polymerase complex"/>
    <property type="evidence" value="ECO:0007669"/>
    <property type="project" value="TreeGrafter"/>
</dbReference>
<dbReference type="GO" id="GO:0006390">
    <property type="term" value="P:mitochondrial transcription"/>
    <property type="evidence" value="ECO:0007669"/>
    <property type="project" value="TreeGrafter"/>
</dbReference>
<evidence type="ECO:0000256" key="5">
    <source>
        <dbReference type="ARBA" id="ARBA00022695"/>
    </source>
</evidence>
<dbReference type="Pfam" id="PF14700">
    <property type="entry name" value="RPOL_N"/>
    <property type="match status" value="1"/>
</dbReference>
<keyword evidence="4 13" id="KW-0808">Transferase</keyword>
<sequence length="1289" mass="147583">MHRLLMLKSTLPTSIHLLTLSRCCGIPQNSRNPSRVEFSLPFDLFHGRQHSTTVNLDALRLIRKKRKAKKKKFIELLQVTENATKETKTSVKKLKSKKLSEFISNPSSSSLPAAAVSSAPTILATDPVEYSKLNFHIENTTKSANEDIPIVFISDKLGVKKVNQLSSEVLNEILESYQCFREMGEIEEPVAQIEAEFEEIETLEAEVKDSVEAAPVVANPKVAKVKKGKFKSRQHVSSEQEQLAKQKCLFTNISAYLELCVSSGMLNRGLSTFLNYRARWKRFNITRHFDIRLYNILLQGYAEKGNVVKITEILNFMKGDGVQMDAQTFATIIEGIGRQPPDMENTKLLQKYLKEATAQGISLNDIMDRSKFLGDQREIVLDTIHRLEPNFVPTYTPPVLTYSNELLNSLNENIPGIEEKVQMPKVPKERAEEMKKLMQEQLDIEMRGYLSVKNIEKFPEPTPQVLHNRRKLNELQTMWRNQIVFAFNRDLNTIRAQTQCKFNKSTNLFPYLKVLDTKQYVDILLREIRTLAEGSETYSPTVGQLYRELGSKVQARYHLEHMRKMGLLQKTTDIYMDYLLAQDGQEQLADNHRQLWQRLTYGVCNEGPSMDYINQPWSMNITTAIGRFLYNILMRDVKIDLNATRMNAKNQNLSPAFFTIYRNQGRHMKEEVKPHPVLSKLFRGSQQEMLTFDANLVPMMCPPQPWNTPNQGGYLVTKSELIRLPHQAHQQWARIADAPPRDIYPALDSLNQLAAVPWTVNGDVLDVVAEVFNSGGSARLDVPQPPSVLQPPVGPPEGQKLTNEEKFQIYRQKLTHRRQQAEMYSLWCDCLYRLSLANHFRDRPFWLPHNMDFRGRVYPLPPHLSHMGSDLARSLLKFHEGKPLGRDGLMWLKLHCINLTGTKKRESVAERLRYAEEILSDILDSADDPLGGKMWWAQSDEPWQTLACCMEIAKVIRSPDPEAFISHFPIHQDGSCNGLQHYAALGRDTAGAVSVNLAPSDSPQDVYSAVAALVEEARVRDAAKDVEVAKTLEGFIRRKVIKQTVMTTVYGVTRYGARLQIARQLKDIEDFPKDYVWQASSYLTVKTFESLREMFKSAREIQDWFTHCARLISAVCFQNVEWVTPLGLPVVQPYNRMEKMGQQQKGTKVGEYFAIDMYEKPNIMKQKNAFPPNFIHSLDSSHMMLTSLFCQRSGLTFISVHDCYWTHASTVPAMNTITREQFVALHSLPILEDLSEFLKQKYCFKDQELKNDGSVSDATKRKLNRILRQVPGKGDFDLNSVLDSVYFFS</sequence>
<dbReference type="EMBL" id="GITU01005685">
    <property type="protein sequence ID" value="MBC1174388.1"/>
    <property type="molecule type" value="Transcribed_RNA"/>
</dbReference>
<dbReference type="Gene3D" id="1.10.150.20">
    <property type="entry name" value="5' to 3' exonuclease, C-terminal subdomain"/>
    <property type="match status" value="1"/>
</dbReference>
<evidence type="ECO:0000256" key="10">
    <source>
        <dbReference type="ARBA" id="ARBA00057821"/>
    </source>
</evidence>
<dbReference type="GO" id="GO:0071897">
    <property type="term" value="P:DNA biosynthetic process"/>
    <property type="evidence" value="ECO:0007669"/>
    <property type="project" value="UniProtKB-ARBA"/>
</dbReference>
<dbReference type="InterPro" id="IPR046950">
    <property type="entry name" value="DNA-dir_Rpol_C_phage-type"/>
</dbReference>
<dbReference type="InterPro" id="IPR002885">
    <property type="entry name" value="PPR_rpt"/>
</dbReference>
<comment type="function">
    <text evidence="13">DNA-dependent RNA polymerase catalyzes the transcription of DNA into RNA using the four ribonucleoside triphosphates as substrates.</text>
</comment>
<dbReference type="Gene3D" id="1.10.1320.10">
    <property type="entry name" value="DNA-directed RNA polymerase, N-terminal domain"/>
    <property type="match status" value="1"/>
</dbReference>
<dbReference type="PANTHER" id="PTHR10102:SF0">
    <property type="entry name" value="DNA-DIRECTED RNA POLYMERASE, MITOCHONDRIAL"/>
    <property type="match status" value="1"/>
</dbReference>
<dbReference type="Gene3D" id="1.25.40.10">
    <property type="entry name" value="Tetratricopeptide repeat domain"/>
    <property type="match status" value="1"/>
</dbReference>
<dbReference type="FunFam" id="1.10.150.20:FF:000031">
    <property type="entry name" value="DNA-directed RNA polymerase"/>
    <property type="match status" value="1"/>
</dbReference>
<feature type="repeat" description="PPR" evidence="12">
    <location>
        <begin position="290"/>
        <end position="324"/>
    </location>
</feature>
<reference evidence="15" key="1">
    <citation type="journal article" date="2020" name="BMC">
        <title>Leishmania infection induces a limited differential gene expression in the sand fly midgut.</title>
        <authorList>
            <person name="Coutinho-Abreu I.V."/>
            <person name="Serafim T.D."/>
            <person name="Meneses C."/>
            <person name="Kamhawi S."/>
            <person name="Oliveira F."/>
            <person name="Valenzuela J.G."/>
        </authorList>
    </citation>
    <scope>NUCLEOTIDE SEQUENCE</scope>
    <source>
        <strain evidence="15">Jacobina</strain>
        <tissue evidence="15">Midgut</tissue>
    </source>
</reference>
<evidence type="ECO:0000256" key="7">
    <source>
        <dbReference type="ARBA" id="ARBA00023128"/>
    </source>
</evidence>
<accession>A0A7G3AR83</accession>
<dbReference type="PROSITE" id="PS51375">
    <property type="entry name" value="PPR"/>
    <property type="match status" value="1"/>
</dbReference>
<keyword evidence="7" id="KW-0496">Mitochondrion</keyword>
<evidence type="ECO:0000256" key="13">
    <source>
        <dbReference type="RuleBase" id="RU003805"/>
    </source>
</evidence>
<keyword evidence="6" id="KW-0809">Transit peptide</keyword>
<comment type="function">
    <text evidence="10">DNA-dependent RNA polymerase catalyzes the transcription of mitochondrial DNA into RNA using the four ribonucleoside triphosphates as substrates. Component of the mitochondrial transcription initiation complex, composed at least of TFB2M, TFAM and POLRMT that is required for basal transcription of mitochondrial DNA. In this complex, TFAM recruits POLRMT to a specific promoter whereas TFB2M induces structural changes in POLRMT to enable promoter opening and trapping of the DNA non-template strand. Has DNA primase activity. Catalyzes the synthesis of short RNA primers that are necessary for the initiation of lagging-strand DNA synthesis from the origin of light-strand DNA replication (OriL).</text>
</comment>
<dbReference type="GO" id="GO:0003899">
    <property type="term" value="F:DNA-directed RNA polymerase activity"/>
    <property type="evidence" value="ECO:0007669"/>
    <property type="project" value="UniProtKB-EC"/>
</dbReference>
<dbReference type="Gene3D" id="1.10.287.280">
    <property type="match status" value="1"/>
</dbReference>
<comment type="subunit">
    <text evidence="11">Homodimer. Component of the mitochondrial transcription initiation complex, composed at least of TFB2M, TFAM and POLRMT. In this complex TFAM recruits POLRMT to the promoter whereas TFB2M induces structural changes in POLRMT to enable promoter opening and trapping of the DNA non-template strand. Upon metabolic stress, forms a complex composed of FOXO3, SIRT3 and mitochondrial RNA polymerase POLRMT; the complex is recruited to mtDNA in a SIRT3-dependent manner. Also forms a complex composed of FOXO3, SIRT3, TFAM and POLRMT. Interacts with TFB1M and TFB2M, leading to the stimulation of transcription. Interacts with TEFM. Interacts with MTRES1.</text>
</comment>
<keyword evidence="8 13" id="KW-0804">Transcription</keyword>
<dbReference type="InterPro" id="IPR037159">
    <property type="entry name" value="RNA_POL_N_sf"/>
</dbReference>
<keyword evidence="3 13" id="KW-0240">DNA-directed RNA polymerase</keyword>
<protein>
    <recommendedName>
        <fullName evidence="13">DNA-directed RNA polymerase</fullName>
        <ecNumber evidence="13">2.7.7.6</ecNumber>
    </recommendedName>
</protein>
<dbReference type="InterPro" id="IPR029262">
    <property type="entry name" value="RPOL_N"/>
</dbReference>
<dbReference type="SMART" id="SM01311">
    <property type="entry name" value="RPOL_N"/>
    <property type="match status" value="1"/>
</dbReference>
<evidence type="ECO:0000256" key="11">
    <source>
        <dbReference type="ARBA" id="ARBA00063316"/>
    </source>
</evidence>
<proteinExistence type="inferred from homology"/>
<feature type="domain" description="DNA-directed RNA polymerase N-terminal" evidence="14">
    <location>
        <begin position="439"/>
        <end position="755"/>
    </location>
</feature>
<evidence type="ECO:0000256" key="1">
    <source>
        <dbReference type="ARBA" id="ARBA00004173"/>
    </source>
</evidence>
<keyword evidence="5 13" id="KW-0548">Nucleotidyltransferase</keyword>
<dbReference type="Pfam" id="PF00940">
    <property type="entry name" value="RNA_pol"/>
    <property type="match status" value="1"/>
</dbReference>
<dbReference type="GO" id="GO:0001018">
    <property type="term" value="F:mitochondrial promoter sequence-specific DNA binding"/>
    <property type="evidence" value="ECO:0007669"/>
    <property type="project" value="TreeGrafter"/>
</dbReference>